<feature type="domain" description="TAFII28-like protein" evidence="9">
    <location>
        <begin position="131"/>
        <end position="215"/>
    </location>
</feature>
<dbReference type="SUPFAM" id="SSF47113">
    <property type="entry name" value="Histone-fold"/>
    <property type="match status" value="1"/>
</dbReference>
<evidence type="ECO:0000256" key="2">
    <source>
        <dbReference type="ARBA" id="ARBA00009788"/>
    </source>
</evidence>
<dbReference type="GO" id="GO:0046982">
    <property type="term" value="F:protein heterodimerization activity"/>
    <property type="evidence" value="ECO:0007669"/>
    <property type="project" value="InterPro"/>
</dbReference>
<dbReference type="GO" id="GO:0051123">
    <property type="term" value="P:RNA polymerase II preinitiation complex assembly"/>
    <property type="evidence" value="ECO:0007669"/>
    <property type="project" value="InterPro"/>
</dbReference>
<proteinExistence type="inferred from homology"/>
<dbReference type="GO" id="GO:0016251">
    <property type="term" value="F:RNA polymerase II general transcription initiation factor activity"/>
    <property type="evidence" value="ECO:0007669"/>
    <property type="project" value="TreeGrafter"/>
</dbReference>
<dbReference type="Gramene" id="GBG61603">
    <property type="protein sequence ID" value="GBG61603"/>
    <property type="gene ID" value="CBR_g22400"/>
</dbReference>
<dbReference type="EMBL" id="BFEA01000021">
    <property type="protein sequence ID" value="GBG61603.1"/>
    <property type="molecule type" value="Genomic_DNA"/>
</dbReference>
<keyword evidence="11" id="KW-1185">Reference proteome</keyword>
<evidence type="ECO:0000256" key="6">
    <source>
        <dbReference type="ARBA" id="ARBA00023242"/>
    </source>
</evidence>
<evidence type="ECO:0000256" key="3">
    <source>
        <dbReference type="ARBA" id="ARBA00023015"/>
    </source>
</evidence>
<evidence type="ECO:0000259" key="9">
    <source>
        <dbReference type="Pfam" id="PF04719"/>
    </source>
</evidence>
<evidence type="ECO:0000256" key="1">
    <source>
        <dbReference type="ARBA" id="ARBA00004123"/>
    </source>
</evidence>
<sequence length="235" mass="25636">MEIDQSIARAKKRPKLKSANEDGGLANKTPVQEGSSFAKSVRRELMPAKVSNPPPGGSDGEEDEGDNNHGGGEGRGDRGQDDGAVAQGMDGHMGDGTGGRGGDDDDDDEDNLDLEIGATFHMVEPEKMRAVLAKFTPDQMSRYECYRRSGFHRANMKRLIQNVAGCAVSVPMTIVMSGIAKLFVGDLVETARIVMNERRETGPIRPCHMREAYRRLKNEGKVPVRSKPSLFRGHL</sequence>
<keyword evidence="3" id="KW-0805">Transcription regulation</keyword>
<dbReference type="CDD" id="cd08048">
    <property type="entry name" value="HFD_TAF11"/>
    <property type="match status" value="1"/>
</dbReference>
<dbReference type="FunFam" id="1.10.20.10:FF:000055">
    <property type="entry name" value="Transcription initiation factor TFIID subunit 11"/>
    <property type="match status" value="1"/>
</dbReference>
<evidence type="ECO:0000256" key="7">
    <source>
        <dbReference type="ARBA" id="ARBA00058775"/>
    </source>
</evidence>
<feature type="compositionally biased region" description="Polar residues" evidence="8">
    <location>
        <begin position="29"/>
        <end position="38"/>
    </location>
</feature>
<comment type="function">
    <text evidence="7">TAFs are components of the transcription factor IID (TFIID) complex that is essential for mediating regulation of RNA polymerase transcription.</text>
</comment>
<dbReference type="AlphaFoldDB" id="A0A388JV24"/>
<dbReference type="PANTHER" id="PTHR13218">
    <property type="entry name" value="TRANSCRIPTION INITIATION FACTOR TFIID SUBUNIT 11-RELATED"/>
    <property type="match status" value="1"/>
</dbReference>
<name>A0A388JV24_CHABU</name>
<reference evidence="10 11" key="1">
    <citation type="journal article" date="2018" name="Cell">
        <title>The Chara Genome: Secondary Complexity and Implications for Plant Terrestrialization.</title>
        <authorList>
            <person name="Nishiyama T."/>
            <person name="Sakayama H."/>
            <person name="Vries J.D."/>
            <person name="Buschmann H."/>
            <person name="Saint-Marcoux D."/>
            <person name="Ullrich K.K."/>
            <person name="Haas F.B."/>
            <person name="Vanderstraeten L."/>
            <person name="Becker D."/>
            <person name="Lang D."/>
            <person name="Vosolsobe S."/>
            <person name="Rombauts S."/>
            <person name="Wilhelmsson P.K.I."/>
            <person name="Janitza P."/>
            <person name="Kern R."/>
            <person name="Heyl A."/>
            <person name="Rumpler F."/>
            <person name="Villalobos L.I.A.C."/>
            <person name="Clay J.M."/>
            <person name="Skokan R."/>
            <person name="Toyoda A."/>
            <person name="Suzuki Y."/>
            <person name="Kagoshima H."/>
            <person name="Schijlen E."/>
            <person name="Tajeshwar N."/>
            <person name="Catarino B."/>
            <person name="Hetherington A.J."/>
            <person name="Saltykova A."/>
            <person name="Bonnot C."/>
            <person name="Breuninger H."/>
            <person name="Symeonidi A."/>
            <person name="Radhakrishnan G.V."/>
            <person name="Van Nieuwerburgh F."/>
            <person name="Deforce D."/>
            <person name="Chang C."/>
            <person name="Karol K.G."/>
            <person name="Hedrich R."/>
            <person name="Ulvskov P."/>
            <person name="Glockner G."/>
            <person name="Delwiche C.F."/>
            <person name="Petrasek J."/>
            <person name="Van de Peer Y."/>
            <person name="Friml J."/>
            <person name="Beilby M."/>
            <person name="Dolan L."/>
            <person name="Kohara Y."/>
            <person name="Sugano S."/>
            <person name="Fujiyama A."/>
            <person name="Delaux P.-M."/>
            <person name="Quint M."/>
            <person name="TheiBen G."/>
            <person name="Hagemann M."/>
            <person name="Harholt J."/>
            <person name="Dunand C."/>
            <person name="Zachgo S."/>
            <person name="Langdale J."/>
            <person name="Maumus F."/>
            <person name="Straeten D.V.D."/>
            <person name="Gould S.B."/>
            <person name="Rensing S.A."/>
        </authorList>
    </citation>
    <scope>NUCLEOTIDE SEQUENCE [LARGE SCALE GENOMIC DNA]</scope>
    <source>
        <strain evidence="10 11">S276</strain>
    </source>
</reference>
<dbReference type="PANTHER" id="PTHR13218:SF8">
    <property type="entry name" value="TRANSCRIPTION INITIATION FACTOR TFIID SUBUNIT 11"/>
    <property type="match status" value="1"/>
</dbReference>
<dbReference type="OrthoDB" id="28335at2759"/>
<feature type="region of interest" description="Disordered" evidence="8">
    <location>
        <begin position="1"/>
        <end position="111"/>
    </location>
</feature>
<gene>
    <name evidence="10" type="ORF">CBR_g22400</name>
</gene>
<accession>A0A388JV24</accession>
<dbReference type="InterPro" id="IPR006809">
    <property type="entry name" value="TAFII28_dom"/>
</dbReference>
<evidence type="ECO:0000256" key="8">
    <source>
        <dbReference type="SAM" id="MobiDB-lite"/>
    </source>
</evidence>
<dbReference type="GO" id="GO:0005669">
    <property type="term" value="C:transcription factor TFIID complex"/>
    <property type="evidence" value="ECO:0007669"/>
    <property type="project" value="InterPro"/>
</dbReference>
<organism evidence="10 11">
    <name type="scientific">Chara braunii</name>
    <name type="common">Braun's stonewort</name>
    <dbReference type="NCBI Taxonomy" id="69332"/>
    <lineage>
        <taxon>Eukaryota</taxon>
        <taxon>Viridiplantae</taxon>
        <taxon>Streptophyta</taxon>
        <taxon>Charophyceae</taxon>
        <taxon>Charales</taxon>
        <taxon>Characeae</taxon>
        <taxon>Chara</taxon>
    </lineage>
</organism>
<comment type="similarity">
    <text evidence="2">Belongs to the TAF11 family.</text>
</comment>
<keyword evidence="4" id="KW-0010">Activator</keyword>
<evidence type="ECO:0000256" key="4">
    <source>
        <dbReference type="ARBA" id="ARBA00023159"/>
    </source>
</evidence>
<evidence type="ECO:0000313" key="10">
    <source>
        <dbReference type="EMBL" id="GBG61603.1"/>
    </source>
</evidence>
<dbReference type="InterPro" id="IPR045127">
    <property type="entry name" value="TAF11-like"/>
</dbReference>
<dbReference type="Pfam" id="PF04719">
    <property type="entry name" value="TAFII28"/>
    <property type="match status" value="1"/>
</dbReference>
<dbReference type="Gene3D" id="1.10.20.10">
    <property type="entry name" value="Histone, subunit A"/>
    <property type="match status" value="1"/>
</dbReference>
<keyword evidence="6" id="KW-0539">Nucleus</keyword>
<comment type="caution">
    <text evidence="10">The sequence shown here is derived from an EMBL/GenBank/DDBJ whole genome shotgun (WGS) entry which is preliminary data.</text>
</comment>
<keyword evidence="5" id="KW-0804">Transcription</keyword>
<evidence type="ECO:0000313" key="11">
    <source>
        <dbReference type="Proteomes" id="UP000265515"/>
    </source>
</evidence>
<dbReference type="InterPro" id="IPR009072">
    <property type="entry name" value="Histone-fold"/>
</dbReference>
<evidence type="ECO:0000256" key="5">
    <source>
        <dbReference type="ARBA" id="ARBA00023163"/>
    </source>
</evidence>
<dbReference type="STRING" id="69332.A0A388JV24"/>
<feature type="compositionally biased region" description="Basic and acidic residues" evidence="8">
    <location>
        <begin position="72"/>
        <end position="81"/>
    </location>
</feature>
<protein>
    <recommendedName>
        <fullName evidence="9">TAFII28-like protein domain-containing protein</fullName>
    </recommendedName>
</protein>
<dbReference type="Proteomes" id="UP000265515">
    <property type="component" value="Unassembled WGS sequence"/>
</dbReference>
<comment type="subcellular location">
    <subcellularLocation>
        <location evidence="1">Nucleus</location>
    </subcellularLocation>
</comment>